<evidence type="ECO:0000256" key="1">
    <source>
        <dbReference type="SAM" id="MobiDB-lite"/>
    </source>
</evidence>
<name>A0AAV2CGB1_9ROSI</name>
<dbReference type="AlphaFoldDB" id="A0AAV2CGB1"/>
<feature type="compositionally biased region" description="Polar residues" evidence="1">
    <location>
        <begin position="59"/>
        <end position="71"/>
    </location>
</feature>
<gene>
    <name evidence="2" type="ORF">LTRI10_LOCUS2802</name>
</gene>
<reference evidence="2 3" key="1">
    <citation type="submission" date="2024-04" db="EMBL/GenBank/DDBJ databases">
        <authorList>
            <person name="Fracassetti M."/>
        </authorList>
    </citation>
    <scope>NUCLEOTIDE SEQUENCE [LARGE SCALE GENOMIC DNA]</scope>
</reference>
<sequence>MHASVGKGKGKAREATNRQNSARNCSSEPRRKSTPATHTRSKRLKTTGEAGKGEEGEVQRSNSRKTTSNGQKNGGRSRWRDFPARGEFSSAIWGKLRLHGRTRPFIGASATYTGTTYGHLILNYDHARPRKKYNMAERFARPYQAPFMPMRVLQRDAQAGLSFYAAK</sequence>
<dbReference type="EMBL" id="OZ034813">
    <property type="protein sequence ID" value="CAL1355022.1"/>
    <property type="molecule type" value="Genomic_DNA"/>
</dbReference>
<accession>A0AAV2CGB1</accession>
<protein>
    <submittedName>
        <fullName evidence="2">Uncharacterized protein</fullName>
    </submittedName>
</protein>
<organism evidence="2 3">
    <name type="scientific">Linum trigynum</name>
    <dbReference type="NCBI Taxonomy" id="586398"/>
    <lineage>
        <taxon>Eukaryota</taxon>
        <taxon>Viridiplantae</taxon>
        <taxon>Streptophyta</taxon>
        <taxon>Embryophyta</taxon>
        <taxon>Tracheophyta</taxon>
        <taxon>Spermatophyta</taxon>
        <taxon>Magnoliopsida</taxon>
        <taxon>eudicotyledons</taxon>
        <taxon>Gunneridae</taxon>
        <taxon>Pentapetalae</taxon>
        <taxon>rosids</taxon>
        <taxon>fabids</taxon>
        <taxon>Malpighiales</taxon>
        <taxon>Linaceae</taxon>
        <taxon>Linum</taxon>
    </lineage>
</organism>
<feature type="region of interest" description="Disordered" evidence="1">
    <location>
        <begin position="1"/>
        <end position="82"/>
    </location>
</feature>
<proteinExistence type="predicted"/>
<dbReference type="Proteomes" id="UP001497516">
    <property type="component" value="Chromosome 1"/>
</dbReference>
<evidence type="ECO:0000313" key="2">
    <source>
        <dbReference type="EMBL" id="CAL1355022.1"/>
    </source>
</evidence>
<keyword evidence="3" id="KW-1185">Reference proteome</keyword>
<feature type="compositionally biased region" description="Polar residues" evidence="1">
    <location>
        <begin position="17"/>
        <end position="27"/>
    </location>
</feature>
<evidence type="ECO:0000313" key="3">
    <source>
        <dbReference type="Proteomes" id="UP001497516"/>
    </source>
</evidence>